<dbReference type="WBParaSite" id="nRc.2.0.1.t18325-RA">
    <property type="protein sequence ID" value="nRc.2.0.1.t18325-RA"/>
    <property type="gene ID" value="nRc.2.0.1.g18325"/>
</dbReference>
<proteinExistence type="predicted"/>
<protein>
    <submittedName>
        <fullName evidence="2">Uncharacterized protein</fullName>
    </submittedName>
</protein>
<dbReference type="Proteomes" id="UP000887565">
    <property type="component" value="Unplaced"/>
</dbReference>
<name>A0A915IVU4_ROMCU</name>
<organism evidence="1 2">
    <name type="scientific">Romanomermis culicivorax</name>
    <name type="common">Nematode worm</name>
    <dbReference type="NCBI Taxonomy" id="13658"/>
    <lineage>
        <taxon>Eukaryota</taxon>
        <taxon>Metazoa</taxon>
        <taxon>Ecdysozoa</taxon>
        <taxon>Nematoda</taxon>
        <taxon>Enoplea</taxon>
        <taxon>Dorylaimia</taxon>
        <taxon>Mermithida</taxon>
        <taxon>Mermithoidea</taxon>
        <taxon>Mermithidae</taxon>
        <taxon>Romanomermis</taxon>
    </lineage>
</organism>
<evidence type="ECO:0000313" key="1">
    <source>
        <dbReference type="Proteomes" id="UP000887565"/>
    </source>
</evidence>
<accession>A0A915IVU4</accession>
<reference evidence="2" key="1">
    <citation type="submission" date="2022-11" db="UniProtKB">
        <authorList>
            <consortium name="WormBaseParasite"/>
        </authorList>
    </citation>
    <scope>IDENTIFICATION</scope>
</reference>
<keyword evidence="1" id="KW-1185">Reference proteome</keyword>
<evidence type="ECO:0000313" key="2">
    <source>
        <dbReference type="WBParaSite" id="nRc.2.0.1.t18325-RA"/>
    </source>
</evidence>
<dbReference type="AlphaFoldDB" id="A0A915IVU4"/>
<sequence length="124" mass="13531">MYHAFRLGMLPDPVLGQFAPSISSPLQFAHVTLVAVDFKEFYHYSDPKEENGVKGFSGGLGGLIGAHNEVPIFDTGVNLGLALVAGVIKGEAVDDPPKLKWRDEKLATEENPPLFEPILWGEEK</sequence>